<dbReference type="EMBL" id="JACJTE010000006">
    <property type="protein sequence ID" value="MBD2560633.1"/>
    <property type="molecule type" value="Genomic_DNA"/>
</dbReference>
<proteinExistence type="predicted"/>
<comment type="caution">
    <text evidence="1">The sequence shown here is derived from an EMBL/GenBank/DDBJ whole genome shotgun (WGS) entry which is preliminary data.</text>
</comment>
<reference evidence="1 2" key="1">
    <citation type="journal article" date="2020" name="ISME J.">
        <title>Comparative genomics reveals insights into cyanobacterial evolution and habitat adaptation.</title>
        <authorList>
            <person name="Chen M.Y."/>
            <person name="Teng W.K."/>
            <person name="Zhao L."/>
            <person name="Hu C.X."/>
            <person name="Zhou Y.K."/>
            <person name="Han B.P."/>
            <person name="Song L.R."/>
            <person name="Shu W.S."/>
        </authorList>
    </citation>
    <scope>NUCLEOTIDE SEQUENCE [LARGE SCALE GENOMIC DNA]</scope>
    <source>
        <strain evidence="1 2">FACHB-391</strain>
    </source>
</reference>
<organism evidence="1 2">
    <name type="scientific">Nostoc linckia FACHB-391</name>
    <dbReference type="NCBI Taxonomy" id="2692906"/>
    <lineage>
        <taxon>Bacteria</taxon>
        <taxon>Bacillati</taxon>
        <taxon>Cyanobacteriota</taxon>
        <taxon>Cyanophyceae</taxon>
        <taxon>Nostocales</taxon>
        <taxon>Nostocaceae</taxon>
        <taxon>Nostoc</taxon>
    </lineage>
</organism>
<dbReference type="RefSeq" id="WP_190895189.1">
    <property type="nucleotide sequence ID" value="NZ_JACJTE010000006.1"/>
</dbReference>
<protein>
    <submittedName>
        <fullName evidence="1">Uncharacterized protein</fullName>
    </submittedName>
</protein>
<accession>A0ABR8EU59</accession>
<sequence>MNNSPSDRRRSCAGIRFNTQLALQLNPLSNSHVLAATSLTTVLKLMPIYVAPIRDFFIPTG</sequence>
<gene>
    <name evidence="1" type="ORF">H6G95_08375</name>
</gene>
<name>A0ABR8EU59_NOSLI</name>
<evidence type="ECO:0000313" key="2">
    <source>
        <dbReference type="Proteomes" id="UP000604661"/>
    </source>
</evidence>
<dbReference type="Proteomes" id="UP000604661">
    <property type="component" value="Unassembled WGS sequence"/>
</dbReference>
<keyword evidence="2" id="KW-1185">Reference proteome</keyword>
<evidence type="ECO:0000313" key="1">
    <source>
        <dbReference type="EMBL" id="MBD2560633.1"/>
    </source>
</evidence>